<keyword evidence="7" id="KW-0677">Repeat</keyword>
<keyword evidence="10" id="KW-0472">Membrane</keyword>
<dbReference type="PANTHER" id="PTHR46473:SF24">
    <property type="entry name" value="CONNECTIN-LIKE PROTEIN"/>
    <property type="match status" value="1"/>
</dbReference>
<organism evidence="15 16">
    <name type="scientific">Daphnia galeata</name>
    <dbReference type="NCBI Taxonomy" id="27404"/>
    <lineage>
        <taxon>Eukaryota</taxon>
        <taxon>Metazoa</taxon>
        <taxon>Ecdysozoa</taxon>
        <taxon>Arthropoda</taxon>
        <taxon>Crustacea</taxon>
        <taxon>Branchiopoda</taxon>
        <taxon>Diplostraca</taxon>
        <taxon>Cladocera</taxon>
        <taxon>Anomopoda</taxon>
        <taxon>Daphniidae</taxon>
        <taxon>Daphnia</taxon>
    </lineage>
</organism>
<dbReference type="Pfam" id="PF13306">
    <property type="entry name" value="LRR_5"/>
    <property type="match status" value="1"/>
</dbReference>
<evidence type="ECO:0000256" key="8">
    <source>
        <dbReference type="ARBA" id="ARBA00022989"/>
    </source>
</evidence>
<evidence type="ECO:0000313" key="16">
    <source>
        <dbReference type="Proteomes" id="UP000789390"/>
    </source>
</evidence>
<reference evidence="15" key="1">
    <citation type="submission" date="2021-11" db="EMBL/GenBank/DDBJ databases">
        <authorList>
            <person name="Schell T."/>
        </authorList>
    </citation>
    <scope>NUCLEOTIDE SEQUENCE</scope>
    <source>
        <strain evidence="15">M5</strain>
    </source>
</reference>
<keyword evidence="2" id="KW-0813">Transport</keyword>
<dbReference type="InterPro" id="IPR000372">
    <property type="entry name" value="LRRNT"/>
</dbReference>
<evidence type="ECO:0000259" key="14">
    <source>
        <dbReference type="SMART" id="SM00013"/>
    </source>
</evidence>
<feature type="chain" id="PRO_5035295422" description="LRRNT domain-containing protein" evidence="13">
    <location>
        <begin position="31"/>
        <end position="429"/>
    </location>
</feature>
<protein>
    <recommendedName>
        <fullName evidence="14">LRRNT domain-containing protein</fullName>
    </recommendedName>
</protein>
<dbReference type="EMBL" id="CAKKLH010000319">
    <property type="protein sequence ID" value="CAH0111906.1"/>
    <property type="molecule type" value="Genomic_DNA"/>
</dbReference>
<evidence type="ECO:0000256" key="6">
    <source>
        <dbReference type="ARBA" id="ARBA00022729"/>
    </source>
</evidence>
<evidence type="ECO:0000256" key="5">
    <source>
        <dbReference type="ARBA" id="ARBA00022692"/>
    </source>
</evidence>
<dbReference type="PANTHER" id="PTHR46473">
    <property type="entry name" value="GH08155P"/>
    <property type="match status" value="1"/>
</dbReference>
<dbReference type="InterPro" id="IPR051432">
    <property type="entry name" value="KCNMA1_auxiliary"/>
</dbReference>
<dbReference type="InterPro" id="IPR026906">
    <property type="entry name" value="LRR_5"/>
</dbReference>
<keyword evidence="16" id="KW-1185">Reference proteome</keyword>
<sequence length="429" mass="47839">MRSTGISRRPSLTAAAIICCLLFIQRCCDANTQQQTQQPYNCPQECICLSSTQVLCNGGGLSRIPEDLPPYVEHLSLIKNNIGQLKTDAFQRYKSLRKLYLDGNAINQVQAFAFRGLGRLQELSMQNTPLDRLGAFTFSGLHNLSHLYLANNQIRRIESYAFAGTSSIRLLVLTNNPTVRIDSSAFAGLSDVQMIYLPAGVRHLEQDAFNGLSMVGHLKLAHLDLQSLNSFVFRGLRHVQLLSIQESDLGVIRPGVFTNMSNIGRLSLTNNKIDAIESFELTADNRVRQFHFIGNHVLDLPNGRAIRIRGVPIVNASNNHFPCDCHVVSWMKSPMFANQSRERMMANNYCISPYEVHGKSIQSAKDEAHLFDDCPADDEIDSDSTVVNETALETTKPSTLFSSSDCRSNADQSMAVIILSLLFYHLGYY</sequence>
<dbReference type="GO" id="GO:0034220">
    <property type="term" value="P:monoatomic ion transmembrane transport"/>
    <property type="evidence" value="ECO:0007669"/>
    <property type="project" value="UniProtKB-KW"/>
</dbReference>
<comment type="caution">
    <text evidence="15">The sequence shown here is derived from an EMBL/GenBank/DDBJ whole genome shotgun (WGS) entry which is preliminary data.</text>
</comment>
<keyword evidence="8" id="KW-1133">Transmembrane helix</keyword>
<evidence type="ECO:0000256" key="11">
    <source>
        <dbReference type="ARBA" id="ARBA00023157"/>
    </source>
</evidence>
<keyword evidence="9" id="KW-0406">Ion transport</keyword>
<feature type="signal peptide" evidence="13">
    <location>
        <begin position="1"/>
        <end position="30"/>
    </location>
</feature>
<dbReference type="SUPFAM" id="SSF52058">
    <property type="entry name" value="L domain-like"/>
    <property type="match status" value="1"/>
</dbReference>
<evidence type="ECO:0000256" key="10">
    <source>
        <dbReference type="ARBA" id="ARBA00023136"/>
    </source>
</evidence>
<evidence type="ECO:0000256" key="9">
    <source>
        <dbReference type="ARBA" id="ARBA00023065"/>
    </source>
</evidence>
<keyword evidence="6 13" id="KW-0732">Signal</keyword>
<keyword evidence="4" id="KW-0433">Leucine-rich repeat</keyword>
<evidence type="ECO:0000256" key="1">
    <source>
        <dbReference type="ARBA" id="ARBA00004162"/>
    </source>
</evidence>
<dbReference type="PROSITE" id="PS51450">
    <property type="entry name" value="LRR"/>
    <property type="match status" value="1"/>
</dbReference>
<name>A0A8J2S311_9CRUS</name>
<evidence type="ECO:0000256" key="12">
    <source>
        <dbReference type="ARBA" id="ARBA00023303"/>
    </source>
</evidence>
<dbReference type="SMART" id="SM00013">
    <property type="entry name" value="LRRNT"/>
    <property type="match status" value="1"/>
</dbReference>
<keyword evidence="3" id="KW-1003">Cell membrane</keyword>
<keyword evidence="5" id="KW-0812">Transmembrane</keyword>
<dbReference type="Proteomes" id="UP000789390">
    <property type="component" value="Unassembled WGS sequence"/>
</dbReference>
<feature type="domain" description="LRRNT" evidence="14">
    <location>
        <begin position="41"/>
        <end position="74"/>
    </location>
</feature>
<dbReference type="OrthoDB" id="6363818at2759"/>
<evidence type="ECO:0000313" key="15">
    <source>
        <dbReference type="EMBL" id="CAH0111906.1"/>
    </source>
</evidence>
<evidence type="ECO:0000256" key="3">
    <source>
        <dbReference type="ARBA" id="ARBA00022475"/>
    </source>
</evidence>
<evidence type="ECO:0000256" key="13">
    <source>
        <dbReference type="SAM" id="SignalP"/>
    </source>
</evidence>
<evidence type="ECO:0000256" key="7">
    <source>
        <dbReference type="ARBA" id="ARBA00022737"/>
    </source>
</evidence>
<gene>
    <name evidence="15" type="ORF">DGAL_LOCUS15563</name>
</gene>
<dbReference type="Pfam" id="PF13855">
    <property type="entry name" value="LRR_8"/>
    <property type="match status" value="1"/>
</dbReference>
<evidence type="ECO:0000256" key="2">
    <source>
        <dbReference type="ARBA" id="ARBA00022448"/>
    </source>
</evidence>
<dbReference type="InterPro" id="IPR003591">
    <property type="entry name" value="Leu-rich_rpt_typical-subtyp"/>
</dbReference>
<keyword evidence="12" id="KW-0407">Ion channel</keyword>
<evidence type="ECO:0000256" key="4">
    <source>
        <dbReference type="ARBA" id="ARBA00022614"/>
    </source>
</evidence>
<proteinExistence type="predicted"/>
<dbReference type="InterPro" id="IPR032675">
    <property type="entry name" value="LRR_dom_sf"/>
</dbReference>
<dbReference type="AlphaFoldDB" id="A0A8J2S311"/>
<dbReference type="SMART" id="SM00369">
    <property type="entry name" value="LRR_TYP"/>
    <property type="match status" value="5"/>
</dbReference>
<dbReference type="GO" id="GO:0005886">
    <property type="term" value="C:plasma membrane"/>
    <property type="evidence" value="ECO:0007669"/>
    <property type="project" value="UniProtKB-SubCell"/>
</dbReference>
<accession>A0A8J2S311</accession>
<comment type="subcellular location">
    <subcellularLocation>
        <location evidence="1">Cell membrane</location>
        <topology evidence="1">Single-pass membrane protein</topology>
    </subcellularLocation>
</comment>
<dbReference type="Gene3D" id="3.80.10.10">
    <property type="entry name" value="Ribonuclease Inhibitor"/>
    <property type="match status" value="2"/>
</dbReference>
<keyword evidence="11" id="KW-1015">Disulfide bond</keyword>
<dbReference type="InterPro" id="IPR001611">
    <property type="entry name" value="Leu-rich_rpt"/>
</dbReference>